<evidence type="ECO:0000313" key="4">
    <source>
        <dbReference type="EMBL" id="MDX3129432.1"/>
    </source>
</evidence>
<evidence type="ECO:0000256" key="2">
    <source>
        <dbReference type="ARBA" id="ARBA00022553"/>
    </source>
</evidence>
<dbReference type="SUPFAM" id="SSF47336">
    <property type="entry name" value="ACP-like"/>
    <property type="match status" value="1"/>
</dbReference>
<reference evidence="4" key="1">
    <citation type="journal article" date="2023" name="Microb. Genom.">
        <title>Mesoterricola silvestris gen. nov., sp. nov., Mesoterricola sediminis sp. nov., Geothrix oryzae sp. nov., Geothrix edaphica sp. nov., Geothrix rubra sp. nov., and Geothrix limicola sp. nov., six novel members of Acidobacteriota isolated from soils.</title>
        <authorList>
            <person name="Weisberg A.J."/>
            <person name="Pearce E."/>
            <person name="Kramer C.G."/>
            <person name="Chang J.H."/>
            <person name="Clarke C.R."/>
        </authorList>
    </citation>
    <scope>NUCLEOTIDE SEQUENCE</scope>
    <source>
        <strain evidence="4">ND06-05F</strain>
    </source>
</reference>
<dbReference type="GO" id="GO:0031177">
    <property type="term" value="F:phosphopantetheine binding"/>
    <property type="evidence" value="ECO:0007669"/>
    <property type="project" value="InterPro"/>
</dbReference>
<dbReference type="InterPro" id="IPR020806">
    <property type="entry name" value="PKS_PP-bd"/>
</dbReference>
<sequence>MTAEANMTQRDISAVVQASIAGELGLGAEERVDRQTTFVDLGLDSAALIGLAGTVTEELGIEVPTEWLFDHPTVNSLAAFLADTLATPEPARG</sequence>
<dbReference type="GO" id="GO:0017000">
    <property type="term" value="P:antibiotic biosynthetic process"/>
    <property type="evidence" value="ECO:0007669"/>
    <property type="project" value="UniProtKB-ARBA"/>
</dbReference>
<keyword evidence="2" id="KW-0597">Phosphoprotein</keyword>
<evidence type="ECO:0000259" key="3">
    <source>
        <dbReference type="PROSITE" id="PS50075"/>
    </source>
</evidence>
<dbReference type="EMBL" id="JARAWN010000023">
    <property type="protein sequence ID" value="MDX3129432.1"/>
    <property type="molecule type" value="Genomic_DNA"/>
</dbReference>
<accession>A0AAJ2PKZ2</accession>
<dbReference type="InterPro" id="IPR009081">
    <property type="entry name" value="PP-bd_ACP"/>
</dbReference>
<dbReference type="PROSITE" id="PS50075">
    <property type="entry name" value="CARRIER"/>
    <property type="match status" value="1"/>
</dbReference>
<organism evidence="4 5">
    <name type="scientific">Streptomyces europaeiscabiei</name>
    <dbReference type="NCBI Taxonomy" id="146819"/>
    <lineage>
        <taxon>Bacteria</taxon>
        <taxon>Bacillati</taxon>
        <taxon>Actinomycetota</taxon>
        <taxon>Actinomycetes</taxon>
        <taxon>Kitasatosporales</taxon>
        <taxon>Streptomycetaceae</taxon>
        <taxon>Streptomyces</taxon>
    </lineage>
</organism>
<dbReference type="RefSeq" id="WP_319689952.1">
    <property type="nucleotide sequence ID" value="NZ_JARAWN010000023.1"/>
</dbReference>
<dbReference type="SMART" id="SM01294">
    <property type="entry name" value="PKS_PP_betabranch"/>
    <property type="match status" value="1"/>
</dbReference>
<protein>
    <submittedName>
        <fullName evidence="4">Acyl carrier protein</fullName>
    </submittedName>
</protein>
<evidence type="ECO:0000313" key="5">
    <source>
        <dbReference type="Proteomes" id="UP001273589"/>
    </source>
</evidence>
<evidence type="ECO:0000256" key="1">
    <source>
        <dbReference type="ARBA" id="ARBA00022450"/>
    </source>
</evidence>
<feature type="domain" description="Carrier" evidence="3">
    <location>
        <begin position="10"/>
        <end position="85"/>
    </location>
</feature>
<dbReference type="InterPro" id="IPR036736">
    <property type="entry name" value="ACP-like_sf"/>
</dbReference>
<name>A0AAJ2PKZ2_9ACTN</name>
<comment type="caution">
    <text evidence="4">The sequence shown here is derived from an EMBL/GenBank/DDBJ whole genome shotgun (WGS) entry which is preliminary data.</text>
</comment>
<dbReference type="SMART" id="SM00823">
    <property type="entry name" value="PKS_PP"/>
    <property type="match status" value="1"/>
</dbReference>
<gene>
    <name evidence="4" type="ORF">PV367_06345</name>
</gene>
<dbReference type="AlphaFoldDB" id="A0AAJ2PKZ2"/>
<dbReference type="Gene3D" id="1.10.1200.10">
    <property type="entry name" value="ACP-like"/>
    <property type="match status" value="1"/>
</dbReference>
<dbReference type="Proteomes" id="UP001273589">
    <property type="component" value="Unassembled WGS sequence"/>
</dbReference>
<keyword evidence="1" id="KW-0596">Phosphopantetheine</keyword>
<proteinExistence type="predicted"/>
<dbReference type="Pfam" id="PF00550">
    <property type="entry name" value="PP-binding"/>
    <property type="match status" value="1"/>
</dbReference>